<name>A0A1H3QXN5_9PSEU</name>
<dbReference type="InterPro" id="IPR032466">
    <property type="entry name" value="Metal_Hydrolase"/>
</dbReference>
<accession>A0A1H3QXN5</accession>
<comment type="similarity">
    <text evidence="1">Belongs to the metallo-dependent hydrolases superfamily.</text>
</comment>
<dbReference type="InterPro" id="IPR052350">
    <property type="entry name" value="Metallo-dep_Lactonases"/>
</dbReference>
<dbReference type="OrthoDB" id="5450317at2"/>
<evidence type="ECO:0000313" key="3">
    <source>
        <dbReference type="EMBL" id="SDZ17805.1"/>
    </source>
</evidence>
<dbReference type="EMBL" id="FNON01000010">
    <property type="protein sequence ID" value="SDZ17805.1"/>
    <property type="molecule type" value="Genomic_DNA"/>
</dbReference>
<dbReference type="AlphaFoldDB" id="A0A1H3QXN5"/>
<dbReference type="GO" id="GO:0016787">
    <property type="term" value="F:hydrolase activity"/>
    <property type="evidence" value="ECO:0007669"/>
    <property type="project" value="InterPro"/>
</dbReference>
<reference evidence="3 4" key="1">
    <citation type="submission" date="2016-10" db="EMBL/GenBank/DDBJ databases">
        <authorList>
            <person name="de Groot N.N."/>
        </authorList>
    </citation>
    <scope>NUCLEOTIDE SEQUENCE [LARGE SCALE GENOMIC DNA]</scope>
    <source>
        <strain evidence="3 4">CPCC 202699</strain>
    </source>
</reference>
<feature type="domain" description="Amidohydrolase-related" evidence="2">
    <location>
        <begin position="2"/>
        <end position="274"/>
    </location>
</feature>
<dbReference type="RefSeq" id="WP_091297159.1">
    <property type="nucleotide sequence ID" value="NZ_FNON01000010.1"/>
</dbReference>
<evidence type="ECO:0000256" key="1">
    <source>
        <dbReference type="ARBA" id="ARBA00038310"/>
    </source>
</evidence>
<dbReference type="SUPFAM" id="SSF51556">
    <property type="entry name" value="Metallo-dependent hydrolases"/>
    <property type="match status" value="1"/>
</dbReference>
<evidence type="ECO:0000313" key="4">
    <source>
        <dbReference type="Proteomes" id="UP000199515"/>
    </source>
</evidence>
<organism evidence="3 4">
    <name type="scientific">Amycolatopsis xylanica</name>
    <dbReference type="NCBI Taxonomy" id="589385"/>
    <lineage>
        <taxon>Bacteria</taxon>
        <taxon>Bacillati</taxon>
        <taxon>Actinomycetota</taxon>
        <taxon>Actinomycetes</taxon>
        <taxon>Pseudonocardiales</taxon>
        <taxon>Pseudonocardiaceae</taxon>
        <taxon>Amycolatopsis</taxon>
    </lineage>
</organism>
<sequence>MIDAHHHLWDPSRRDYPWMSASALDPIRRPYTVDDLRAVARRAGVRSTVLVQTVSSVEETVEFLETAADEPIIAGVVGWVDLTADDIDSQLARLANSGPLVGIRHQVENEADPGWLARPDVIRGLAAIGRAGLAYDLLVQTPQLAAARTAVDALPDMTFVLDHAAKPPIASGAWQPWADEFAKLAERPNVYCKLSGLVTEADWNQWRVGHLRRHAEHVFESFGAQRVMFGSDWPVCELAASYEVVVDAALSLTGPLSDLERAEVFEHTARRAYALES</sequence>
<protein>
    <submittedName>
        <fullName evidence="3">L-fuconolactonase</fullName>
    </submittedName>
</protein>
<evidence type="ECO:0000259" key="2">
    <source>
        <dbReference type="Pfam" id="PF04909"/>
    </source>
</evidence>
<dbReference type="PANTHER" id="PTHR43569:SF2">
    <property type="entry name" value="AMIDOHYDROLASE-RELATED DOMAIN-CONTAINING PROTEIN"/>
    <property type="match status" value="1"/>
</dbReference>
<dbReference type="InterPro" id="IPR006680">
    <property type="entry name" value="Amidohydro-rel"/>
</dbReference>
<dbReference type="Gene3D" id="3.20.20.140">
    <property type="entry name" value="Metal-dependent hydrolases"/>
    <property type="match status" value="1"/>
</dbReference>
<dbReference type="STRING" id="589385.SAMN05421504_110131"/>
<proteinExistence type="inferred from homology"/>
<keyword evidence="4" id="KW-1185">Reference proteome</keyword>
<dbReference type="Pfam" id="PF04909">
    <property type="entry name" value="Amidohydro_2"/>
    <property type="match status" value="1"/>
</dbReference>
<dbReference type="Proteomes" id="UP000199515">
    <property type="component" value="Unassembled WGS sequence"/>
</dbReference>
<gene>
    <name evidence="3" type="ORF">SAMN05421504_110131</name>
</gene>
<dbReference type="PANTHER" id="PTHR43569">
    <property type="entry name" value="AMIDOHYDROLASE"/>
    <property type="match status" value="1"/>
</dbReference>